<dbReference type="CDD" id="cd17535">
    <property type="entry name" value="REC_NarL-like"/>
    <property type="match status" value="1"/>
</dbReference>
<proteinExistence type="predicted"/>
<dbReference type="InterPro" id="IPR051015">
    <property type="entry name" value="EvgA-like"/>
</dbReference>
<dbReference type="SUPFAM" id="SSF52172">
    <property type="entry name" value="CheY-like"/>
    <property type="match status" value="1"/>
</dbReference>
<dbReference type="PROSITE" id="PS50110">
    <property type="entry name" value="RESPONSE_REGULATORY"/>
    <property type="match status" value="1"/>
</dbReference>
<dbReference type="GO" id="GO:0006355">
    <property type="term" value="P:regulation of DNA-templated transcription"/>
    <property type="evidence" value="ECO:0007669"/>
    <property type="project" value="InterPro"/>
</dbReference>
<feature type="domain" description="STAS" evidence="6">
    <location>
        <begin position="1"/>
        <end position="118"/>
    </location>
</feature>
<keyword evidence="8" id="KW-1185">Reference proteome</keyword>
<reference evidence="7 8" key="1">
    <citation type="submission" date="2017-01" db="EMBL/GenBank/DDBJ databases">
        <title>Complete genome sequence of esterase-producing bacterium Croceicoccus marinus E4A9.</title>
        <authorList>
            <person name="Wu Y.-H."/>
            <person name="Cheng H."/>
            <person name="Xu L."/>
            <person name="Huo Y.-Y."/>
            <person name="Wang C.-S."/>
            <person name="Xu X.-W."/>
        </authorList>
    </citation>
    <scope>NUCLEOTIDE SEQUENCE [LARGE SCALE GENOMIC DNA]</scope>
    <source>
        <strain evidence="7 8">E4A9</strain>
    </source>
</reference>
<dbReference type="InterPro" id="IPR001789">
    <property type="entry name" value="Sig_transdc_resp-reg_receiver"/>
</dbReference>
<feature type="domain" description="HTH luxR-type" evidence="4">
    <location>
        <begin position="139"/>
        <end position="204"/>
    </location>
</feature>
<dbReference type="InterPro" id="IPR011006">
    <property type="entry name" value="CheY-like_superfamily"/>
</dbReference>
<dbReference type="InterPro" id="IPR000792">
    <property type="entry name" value="Tscrpt_reg_LuxR_C"/>
</dbReference>
<dbReference type="Gene3D" id="1.10.10.10">
    <property type="entry name" value="Winged helix-like DNA-binding domain superfamily/Winged helix DNA-binding domain"/>
    <property type="match status" value="1"/>
</dbReference>
<dbReference type="PROSITE" id="PS50043">
    <property type="entry name" value="HTH_LUXR_2"/>
    <property type="match status" value="1"/>
</dbReference>
<dbReference type="GO" id="GO:0003677">
    <property type="term" value="F:DNA binding"/>
    <property type="evidence" value="ECO:0007669"/>
    <property type="project" value="UniProtKB-KW"/>
</dbReference>
<dbReference type="InterPro" id="IPR058245">
    <property type="entry name" value="NreC/VraR/RcsB-like_REC"/>
</dbReference>
<dbReference type="AlphaFoldDB" id="A0A1Z1F999"/>
<protein>
    <submittedName>
        <fullName evidence="7">DNA-binding response regulator</fullName>
    </submittedName>
</protein>
<dbReference type="GO" id="GO:0000160">
    <property type="term" value="P:phosphorelay signal transduction system"/>
    <property type="evidence" value="ECO:0007669"/>
    <property type="project" value="InterPro"/>
</dbReference>
<name>A0A1Z1F999_9SPHN</name>
<dbReference type="SUPFAM" id="SSF46894">
    <property type="entry name" value="C-terminal effector domain of the bipartite response regulators"/>
    <property type="match status" value="1"/>
</dbReference>
<dbReference type="CDD" id="cd06170">
    <property type="entry name" value="LuxR_C_like"/>
    <property type="match status" value="1"/>
</dbReference>
<dbReference type="STRING" id="450378.GCA_001661675_00641"/>
<dbReference type="EMBL" id="CP019602">
    <property type="protein sequence ID" value="ARU15369.1"/>
    <property type="molecule type" value="Genomic_DNA"/>
</dbReference>
<dbReference type="InterPro" id="IPR036388">
    <property type="entry name" value="WH-like_DNA-bd_sf"/>
</dbReference>
<keyword evidence="1 3" id="KW-0597">Phosphoprotein</keyword>
<gene>
    <name evidence="7" type="ORF">A9D14_03210</name>
</gene>
<dbReference type="Proteomes" id="UP000195807">
    <property type="component" value="Chromosome"/>
</dbReference>
<evidence type="ECO:0000259" key="6">
    <source>
        <dbReference type="PROSITE" id="PS50801"/>
    </source>
</evidence>
<evidence type="ECO:0000256" key="1">
    <source>
        <dbReference type="ARBA" id="ARBA00022553"/>
    </source>
</evidence>
<evidence type="ECO:0000259" key="5">
    <source>
        <dbReference type="PROSITE" id="PS50110"/>
    </source>
</evidence>
<dbReference type="InterPro" id="IPR002645">
    <property type="entry name" value="STAS_dom"/>
</dbReference>
<dbReference type="SMART" id="SM00421">
    <property type="entry name" value="HTH_LUXR"/>
    <property type="match status" value="1"/>
</dbReference>
<dbReference type="PANTHER" id="PTHR45566">
    <property type="entry name" value="HTH-TYPE TRANSCRIPTIONAL REGULATOR YHJB-RELATED"/>
    <property type="match status" value="1"/>
</dbReference>
<organism evidence="7 8">
    <name type="scientific">Croceicoccus marinus</name>
    <dbReference type="NCBI Taxonomy" id="450378"/>
    <lineage>
        <taxon>Bacteria</taxon>
        <taxon>Pseudomonadati</taxon>
        <taxon>Pseudomonadota</taxon>
        <taxon>Alphaproteobacteria</taxon>
        <taxon>Sphingomonadales</taxon>
        <taxon>Erythrobacteraceae</taxon>
        <taxon>Croceicoccus</taxon>
    </lineage>
</organism>
<dbReference type="PRINTS" id="PR00038">
    <property type="entry name" value="HTHLUXR"/>
</dbReference>
<dbReference type="SMART" id="SM00448">
    <property type="entry name" value="REC"/>
    <property type="match status" value="1"/>
</dbReference>
<dbReference type="Gene3D" id="3.40.50.2300">
    <property type="match status" value="1"/>
</dbReference>
<dbReference type="KEGG" id="cman:A9D14_03210"/>
<dbReference type="InterPro" id="IPR016032">
    <property type="entry name" value="Sig_transdc_resp-reg_C-effctor"/>
</dbReference>
<dbReference type="PROSITE" id="PS50801">
    <property type="entry name" value="STAS"/>
    <property type="match status" value="1"/>
</dbReference>
<evidence type="ECO:0000313" key="7">
    <source>
        <dbReference type="EMBL" id="ARU15369.1"/>
    </source>
</evidence>
<sequence>MTGTIVIADDHPLMRGAIRAAVERIWPGHAIVEVSDAAAARGAAGEEVALMTLDLHMADSAGLLTLMELRKDFPAMPIAVVSASEEARIWQGVKSLGAAAFIPKSASSETMREALTAIANGDLWFPEQPADAKEAGDDTLARLQRLTPAQRRILALVAEGKLNKQIAHEMQISEATVKAHMTGIFRRLGVINRTQAVLMAGRLDDPGLPPLDDAEVSGA</sequence>
<dbReference type="OrthoDB" id="9814495at2"/>
<evidence type="ECO:0000256" key="3">
    <source>
        <dbReference type="PROSITE-ProRule" id="PRU00169"/>
    </source>
</evidence>
<accession>A0A1Z1F999</accession>
<evidence type="ECO:0000259" key="4">
    <source>
        <dbReference type="PROSITE" id="PS50043"/>
    </source>
</evidence>
<feature type="domain" description="Response regulatory" evidence="5">
    <location>
        <begin position="4"/>
        <end position="119"/>
    </location>
</feature>
<dbReference type="Pfam" id="PF00072">
    <property type="entry name" value="Response_reg"/>
    <property type="match status" value="1"/>
</dbReference>
<feature type="modified residue" description="4-aspartylphosphate" evidence="3">
    <location>
        <position position="54"/>
    </location>
</feature>
<dbReference type="Pfam" id="PF00196">
    <property type="entry name" value="GerE"/>
    <property type="match status" value="1"/>
</dbReference>
<dbReference type="RefSeq" id="WP_066842896.1">
    <property type="nucleotide sequence ID" value="NZ_CP019602.1"/>
</dbReference>
<keyword evidence="2 7" id="KW-0238">DNA-binding</keyword>
<evidence type="ECO:0000313" key="8">
    <source>
        <dbReference type="Proteomes" id="UP000195807"/>
    </source>
</evidence>
<dbReference type="PANTHER" id="PTHR45566:SF1">
    <property type="entry name" value="HTH-TYPE TRANSCRIPTIONAL REGULATOR YHJB-RELATED"/>
    <property type="match status" value="1"/>
</dbReference>
<evidence type="ECO:0000256" key="2">
    <source>
        <dbReference type="ARBA" id="ARBA00023125"/>
    </source>
</evidence>